<evidence type="ECO:0000256" key="3">
    <source>
        <dbReference type="ARBA" id="ARBA00022525"/>
    </source>
</evidence>
<protein>
    <recommendedName>
        <fullName evidence="5">RxLR effector protein</fullName>
    </recommendedName>
</protein>
<organism evidence="6 7">
    <name type="scientific">Phytophthora infestans</name>
    <name type="common">Potato late blight agent</name>
    <name type="synonym">Botrytis infestans</name>
    <dbReference type="NCBI Taxonomy" id="4787"/>
    <lineage>
        <taxon>Eukaryota</taxon>
        <taxon>Sar</taxon>
        <taxon>Stramenopiles</taxon>
        <taxon>Oomycota</taxon>
        <taxon>Peronosporomycetes</taxon>
        <taxon>Peronosporales</taxon>
        <taxon>Peronosporaceae</taxon>
        <taxon>Phytophthora</taxon>
    </lineage>
</organism>
<feature type="chain" id="PRO_5033110121" description="RxLR effector protein" evidence="5">
    <location>
        <begin position="24"/>
        <end position="130"/>
    </location>
</feature>
<keyword evidence="3 5" id="KW-0964">Secreted</keyword>
<comment type="domain">
    <text evidence="5">The RxLR-dEER motif acts to carry the protein into the host cell cytoplasm through binding to cell surface phosphatidylinositol-3-phosphate.</text>
</comment>
<dbReference type="Proteomes" id="UP000602510">
    <property type="component" value="Unassembled WGS sequence"/>
</dbReference>
<comment type="function">
    <text evidence="5">Effector that suppresses plant defense responses during pathogen infection.</text>
</comment>
<evidence type="ECO:0000256" key="5">
    <source>
        <dbReference type="RuleBase" id="RU367124"/>
    </source>
</evidence>
<accession>A0A833T1R6</accession>
<evidence type="ECO:0000256" key="2">
    <source>
        <dbReference type="ARBA" id="ARBA00010400"/>
    </source>
</evidence>
<comment type="caution">
    <text evidence="6">The sequence shown here is derived from an EMBL/GenBank/DDBJ whole genome shotgun (WGS) entry which is preliminary data.</text>
</comment>
<sequence length="130" mass="14480">MRMHSVLMMVVATLAIVNGSVSAAGGSNLRKAKATSSINSFNTVQTEAKNSRMLRNTDVATGENGHVYYYPTKKGEKTLHRDWYKSGFSTKKVAKELNQSENRELKETYNNLAIGYTAFVKGKQSQQQLQ</sequence>
<keyword evidence="7" id="KW-1185">Reference proteome</keyword>
<dbReference type="GO" id="GO:0005576">
    <property type="term" value="C:extracellular region"/>
    <property type="evidence" value="ECO:0007669"/>
    <property type="project" value="UniProtKB-SubCell"/>
</dbReference>
<proteinExistence type="inferred from homology"/>
<comment type="subcellular location">
    <subcellularLocation>
        <location evidence="1 5">Secreted</location>
    </subcellularLocation>
</comment>
<evidence type="ECO:0000313" key="6">
    <source>
        <dbReference type="EMBL" id="KAF4035459.1"/>
    </source>
</evidence>
<dbReference type="Pfam" id="PF16810">
    <property type="entry name" value="RXLR"/>
    <property type="match status" value="1"/>
</dbReference>
<dbReference type="InterPro" id="IPR031825">
    <property type="entry name" value="RXLR"/>
</dbReference>
<evidence type="ECO:0000313" key="7">
    <source>
        <dbReference type="Proteomes" id="UP000602510"/>
    </source>
</evidence>
<dbReference type="EMBL" id="WSZM01000314">
    <property type="protein sequence ID" value="KAF4035459.1"/>
    <property type="molecule type" value="Genomic_DNA"/>
</dbReference>
<evidence type="ECO:0000256" key="4">
    <source>
        <dbReference type="ARBA" id="ARBA00022729"/>
    </source>
</evidence>
<keyword evidence="4 5" id="KW-0732">Signal</keyword>
<feature type="signal peptide" evidence="5">
    <location>
        <begin position="1"/>
        <end position="23"/>
    </location>
</feature>
<reference evidence="6" key="1">
    <citation type="submission" date="2020-04" db="EMBL/GenBank/DDBJ databases">
        <title>Hybrid Assembly of Korean Phytophthora infestans isolates.</title>
        <authorList>
            <person name="Prokchorchik M."/>
            <person name="Lee Y."/>
            <person name="Seo J."/>
            <person name="Cho J.-H."/>
            <person name="Park Y.-E."/>
            <person name="Jang D.-C."/>
            <person name="Im J.-S."/>
            <person name="Choi J.-G."/>
            <person name="Park H.-J."/>
            <person name="Lee G.-B."/>
            <person name="Lee Y.-G."/>
            <person name="Hong S.-Y."/>
            <person name="Cho K."/>
            <person name="Sohn K.H."/>
        </authorList>
    </citation>
    <scope>NUCLEOTIDE SEQUENCE</scope>
    <source>
        <strain evidence="6">KR_1_A1</strain>
    </source>
</reference>
<gene>
    <name evidence="6" type="ORF">GN244_ATG12527</name>
</gene>
<comment type="similarity">
    <text evidence="2 5">Belongs to the RxLR effector family.</text>
</comment>
<evidence type="ECO:0000256" key="1">
    <source>
        <dbReference type="ARBA" id="ARBA00004613"/>
    </source>
</evidence>
<dbReference type="AlphaFoldDB" id="A0A833T1R6"/>
<name>A0A833T1R6_PHYIN</name>